<dbReference type="InterPro" id="IPR035992">
    <property type="entry name" value="Ricin_B-like_lectins"/>
</dbReference>
<dbReference type="RefSeq" id="WP_344726683.1">
    <property type="nucleotide sequence ID" value="NZ_BAABBI010000001.1"/>
</dbReference>
<dbReference type="InterPro" id="IPR045474">
    <property type="entry name" value="GEVED"/>
</dbReference>
<keyword evidence="5" id="KW-0969">Cilium</keyword>
<feature type="domain" description="LTD" evidence="7">
    <location>
        <begin position="1057"/>
        <end position="1228"/>
    </location>
</feature>
<dbReference type="InterPro" id="IPR038081">
    <property type="entry name" value="CalX-like_sf"/>
</dbReference>
<dbReference type="NCBIfam" id="NF012200">
    <property type="entry name" value="choice_anch_D"/>
    <property type="match status" value="2"/>
</dbReference>
<dbReference type="InterPro" id="IPR036415">
    <property type="entry name" value="Lamin_tail_dom_sf"/>
</dbReference>
<dbReference type="Proteomes" id="UP001501456">
    <property type="component" value="Unassembled WGS sequence"/>
</dbReference>
<dbReference type="SUPFAM" id="SSF50370">
    <property type="entry name" value="Ricin B-like lectins"/>
    <property type="match status" value="1"/>
</dbReference>
<dbReference type="InterPro" id="IPR053879">
    <property type="entry name" value="HYDIN_VesB_CFA65-like_Ig"/>
</dbReference>
<evidence type="ECO:0000256" key="1">
    <source>
        <dbReference type="ARBA" id="ARBA00004138"/>
    </source>
</evidence>
<gene>
    <name evidence="8" type="ORF">GCM10022271_04780</name>
</gene>
<keyword evidence="6" id="KW-0966">Cell projection</keyword>
<comment type="caution">
    <text evidence="8">The sequence shown here is derived from an EMBL/GenBank/DDBJ whole genome shotgun (WGS) entry which is preliminary data.</text>
</comment>
<dbReference type="InterPro" id="IPR026444">
    <property type="entry name" value="Secre_tail"/>
</dbReference>
<name>A0ABP7GYV2_9FLAO</name>
<dbReference type="Gene3D" id="2.60.40.10">
    <property type="entry name" value="Immunoglobulins"/>
    <property type="match status" value="2"/>
</dbReference>
<dbReference type="Pfam" id="PF22544">
    <property type="entry name" value="HYDIN_VesB_CFA65-like_Ig"/>
    <property type="match status" value="2"/>
</dbReference>
<evidence type="ECO:0000313" key="9">
    <source>
        <dbReference type="Proteomes" id="UP001501456"/>
    </source>
</evidence>
<dbReference type="SUPFAM" id="SSF74853">
    <property type="entry name" value="Lamin A/C globular tail domain"/>
    <property type="match status" value="1"/>
</dbReference>
<comment type="subcellular location">
    <subcellularLocation>
        <location evidence="1">Cell projection</location>
        <location evidence="1">Cilium</location>
    </subcellularLocation>
    <subcellularLocation>
        <location evidence="2">Cytoplasm</location>
    </subcellularLocation>
</comment>
<keyword evidence="9" id="KW-1185">Reference proteome</keyword>
<dbReference type="Gene3D" id="2.60.40.2030">
    <property type="match status" value="1"/>
</dbReference>
<evidence type="ECO:0000256" key="4">
    <source>
        <dbReference type="ARBA" id="ARBA00022729"/>
    </source>
</evidence>
<dbReference type="NCBIfam" id="TIGR04183">
    <property type="entry name" value="Por_Secre_tail"/>
    <property type="match status" value="1"/>
</dbReference>
<proteinExistence type="predicted"/>
<evidence type="ECO:0000256" key="5">
    <source>
        <dbReference type="ARBA" id="ARBA00023069"/>
    </source>
</evidence>
<keyword evidence="3" id="KW-0963">Cytoplasm</keyword>
<sequence>MKKNYIILLIAFLCLTITGFGQTYNQITSLAELTDGNYIIAESNEGFAMSNSHNGTYLARTAISPISGSITNPDATIIWTIETNGSGKTIYSNDSSRYISYTGDSNNVQIVNTVTSNNQRWNITYSGGNFIFSNVAITNRDLQYNSSAPRFACYRGSQRDLVLYKQDTPSGPTITATPTTITGLDYVVSNGPSTPQSFNIEGTLLTAGIDITAPANFEIATSAAGPYNNTVNIPALDANNTNTIYVRLISGLPIASYSGTITMTNLTAGLSATPTVDVSGDVTDVIYCNAGPTSNADSEIENVTLIGESLSITNNTTDVCTGGTGGVINDYTAMVADLNAGGAYALSIAFGDCSEDYIDFDGAGGVWIDWNNDGDFDDINEEVATVDLIGLDSGSNQIENITINVPVTQAIGDYRMRIVQEEGSDASSISPCGTFQWGSVEDYTISVLAGSTDTMINFASTTYTQNEDGTSVDLCINIANPSATPTTAQVVLTSGTTPHLSYTTQNITFPANSSAQQCVTVPITDNTNCNDSTSYTFEIQNVSGGDSAAVGNANETTLSVTDNDGSNGVFKTLSFEGSDDLGYTGNGSIENDFNKYFGTNSYRLATSDNLTTDNVSLVGASNVTLSVAFASVGADSGEDLFLEISYDNGTTWNGSGSVKLVDGYSNANINMGNTNGFNPTTVATNPWIVNIPDIETQIKIRLRTAGLDSGEYYYVDDITLSGDTCTTPTPEIQLVDNTATNQNCGYTIDFGTQSVASNTDLTFDIENVGSADLDIASLNITGDYTVVSPAAPFTVTSGNSQTVTVRFTPSTTGTQTGVLTINNNDSDEGSCTVNLTGEGFTPTPDINVEGNLGTFPDIPGDASNTPAGFNNTLFAATTIGNSQTKSFRIVNEGTLNLTLSSITLGGSNPGDFTITGTAPANTIAPNGIEILEITFSPLASGTRTATVIINNNDGDENPFIFNIQGTGNCNTATYNIYPTEGPAGTVVTVTASSGSNPDDTTALYDGTTTTVTNISATSFEITIPDNAISADITFDDVTGCSRSLPFTVLDNDITSCEGSGTLPSDIFISEITDSDSSVNGHSYVELFNGTGANIDISSYFIEIHQNGGSSPSAYINIPNGTILANNSTYVISFGTGATEVDPVSQNNYFSPNTIGINDEDHLILNDGSNDIDLWGDTSGSPFTGGSGTEYNGSTPNGSNYTYRRKNSGITAPSMTWDSSEWDALTTTNYSDIGNYTFSVGTPPTITVEPTLPASNCNFTASISVTATEGYSGGNPLAYQWYYSAPGDTGWTIITNGTTYSGANSDTLNILDTLNLNNYQFYCQVRENLSTCYTASNAVKLNTAQAIWNGTNWSSLPTSSKVVIIDGDYNTSIGTNNETSFSACQLIVNAGNKLTITAGEYIEVINNVDVYGDGTNTDGILIEDKGSFIQRGNGAAAGTYTLHTNAITQVNKRTAPLNNWYEYTYWSSPVVGETIGNGLLEAHPTRRYWYNGQNYLDATAETNNNNGTVTGQDDIDDDGNDWQIANNGDVMLPGVGYAAMHNELGFGIPGANYEYTFEGALNTGDFSVPVYRNDSELNDNNWNFIGNPYPSAIDADAFLLANTIVDQNVSESSGIIDGAIFFWSQNTGYSDSNNGNEVLNFAQSDYAVINGTGQTAGGDGVMPTRFIPSGQGFFISLSDAATTSVVSGTVRTADVVFQNSMRTINNNNQFFRTTNDPDKLWLNLTSNNGVFNQTLIGYVPGATSDYDGMYFDAPKNLSTDSYSSLYSIIGHDTITLQDKLAIQGKSPEDLNINEVIPLGFVTNINEATIYTISIEQLQGEFLTENTVYLKDNTLNVIHNLSESAYNFTSSIGEFNDRFEIVFTDTLLSIDENTINDNGLTIIDNNGDTTFKVNAAYQIKKVTLIDMLGREVFSATGNTNNETYNLSHLSQANYIAKVQLDNDYVITKKMVKK</sequence>
<evidence type="ECO:0000256" key="6">
    <source>
        <dbReference type="ARBA" id="ARBA00023273"/>
    </source>
</evidence>
<evidence type="ECO:0000256" key="3">
    <source>
        <dbReference type="ARBA" id="ARBA00022490"/>
    </source>
</evidence>
<dbReference type="Pfam" id="PF20009">
    <property type="entry name" value="GEVED"/>
    <property type="match status" value="1"/>
</dbReference>
<dbReference type="InterPro" id="IPR013783">
    <property type="entry name" value="Ig-like_fold"/>
</dbReference>
<dbReference type="SUPFAM" id="SSF141072">
    <property type="entry name" value="CalX-like"/>
    <property type="match status" value="1"/>
</dbReference>
<dbReference type="InterPro" id="IPR001322">
    <property type="entry name" value="Lamin_tail_dom"/>
</dbReference>
<evidence type="ECO:0000313" key="8">
    <source>
        <dbReference type="EMBL" id="GAA3775684.1"/>
    </source>
</evidence>
<accession>A0ABP7GYV2</accession>
<evidence type="ECO:0000256" key="2">
    <source>
        <dbReference type="ARBA" id="ARBA00004496"/>
    </source>
</evidence>
<dbReference type="EMBL" id="BAABBI010000001">
    <property type="protein sequence ID" value="GAA3775684.1"/>
    <property type="molecule type" value="Genomic_DNA"/>
</dbReference>
<evidence type="ECO:0000259" key="7">
    <source>
        <dbReference type="PROSITE" id="PS51841"/>
    </source>
</evidence>
<keyword evidence="4" id="KW-0732">Signal</keyword>
<protein>
    <recommendedName>
        <fullName evidence="7">LTD domain-containing protein</fullName>
    </recommendedName>
</protein>
<dbReference type="Pfam" id="PF05588">
    <property type="entry name" value="Botulinum_HA-17"/>
    <property type="match status" value="1"/>
</dbReference>
<dbReference type="PROSITE" id="PS50231">
    <property type="entry name" value="RICIN_B_LECTIN"/>
    <property type="match status" value="1"/>
</dbReference>
<organism evidence="8 9">
    <name type="scientific">Corallibacter vietnamensis</name>
    <dbReference type="NCBI Taxonomy" id="904130"/>
    <lineage>
        <taxon>Bacteria</taxon>
        <taxon>Pseudomonadati</taxon>
        <taxon>Bacteroidota</taxon>
        <taxon>Flavobacteriia</taxon>
        <taxon>Flavobacteriales</taxon>
        <taxon>Flavobacteriaceae</taxon>
        <taxon>Corallibacter</taxon>
    </lineage>
</organism>
<reference evidence="9" key="1">
    <citation type="journal article" date="2019" name="Int. J. Syst. Evol. Microbiol.">
        <title>The Global Catalogue of Microorganisms (GCM) 10K type strain sequencing project: providing services to taxonomists for standard genome sequencing and annotation.</title>
        <authorList>
            <consortium name="The Broad Institute Genomics Platform"/>
            <consortium name="The Broad Institute Genome Sequencing Center for Infectious Disease"/>
            <person name="Wu L."/>
            <person name="Ma J."/>
        </authorList>
    </citation>
    <scope>NUCLEOTIDE SEQUENCE [LARGE SCALE GENOMIC DNA]</scope>
    <source>
        <strain evidence="9">JCM 17525</strain>
    </source>
</reference>
<dbReference type="PROSITE" id="PS51841">
    <property type="entry name" value="LTD"/>
    <property type="match status" value="1"/>
</dbReference>